<evidence type="ECO:0000256" key="2">
    <source>
        <dbReference type="ARBA" id="ARBA00009347"/>
    </source>
</evidence>
<keyword evidence="4 6" id="KW-0274">FAD</keyword>
<dbReference type="InterPro" id="IPR009075">
    <property type="entry name" value="AcylCo_DH/oxidase_C"/>
</dbReference>
<evidence type="ECO:0000256" key="6">
    <source>
        <dbReference type="RuleBase" id="RU362125"/>
    </source>
</evidence>
<organism evidence="10 11">
    <name type="scientific">Enterovirga rhinocerotis</name>
    <dbReference type="NCBI Taxonomy" id="1339210"/>
    <lineage>
        <taxon>Bacteria</taxon>
        <taxon>Pseudomonadati</taxon>
        <taxon>Pseudomonadota</taxon>
        <taxon>Alphaproteobacteria</taxon>
        <taxon>Hyphomicrobiales</taxon>
        <taxon>Methylobacteriaceae</taxon>
        <taxon>Enterovirga</taxon>
    </lineage>
</organism>
<dbReference type="InterPro" id="IPR037069">
    <property type="entry name" value="AcylCoA_DH/ox_N_sf"/>
</dbReference>
<dbReference type="FunFam" id="2.40.110.10:FF:000011">
    <property type="entry name" value="Acyl-CoA dehydrogenase FadE34"/>
    <property type="match status" value="1"/>
</dbReference>
<dbReference type="EMBL" id="SNZR01000011">
    <property type="protein sequence ID" value="TDR93161.1"/>
    <property type="molecule type" value="Genomic_DNA"/>
</dbReference>
<dbReference type="Pfam" id="PF00441">
    <property type="entry name" value="Acyl-CoA_dh_1"/>
    <property type="match status" value="1"/>
</dbReference>
<evidence type="ECO:0000259" key="7">
    <source>
        <dbReference type="Pfam" id="PF00441"/>
    </source>
</evidence>
<evidence type="ECO:0000256" key="3">
    <source>
        <dbReference type="ARBA" id="ARBA00022630"/>
    </source>
</evidence>
<dbReference type="GO" id="GO:0016627">
    <property type="term" value="F:oxidoreductase activity, acting on the CH-CH group of donors"/>
    <property type="evidence" value="ECO:0007669"/>
    <property type="project" value="InterPro"/>
</dbReference>
<name>A0A4R7C4R9_9HYPH</name>
<dbReference type="NCBIfam" id="TIGR03204">
    <property type="entry name" value="pimC_large"/>
    <property type="match status" value="1"/>
</dbReference>
<evidence type="ECO:0000256" key="5">
    <source>
        <dbReference type="ARBA" id="ARBA00023002"/>
    </source>
</evidence>
<dbReference type="Gene3D" id="2.40.110.10">
    <property type="entry name" value="Butyryl-CoA Dehydrogenase, subunit A, domain 2"/>
    <property type="match status" value="1"/>
</dbReference>
<comment type="similarity">
    <text evidence="2 6">Belongs to the acyl-CoA dehydrogenase family.</text>
</comment>
<feature type="domain" description="Acyl-CoA oxidase/dehydrogenase middle" evidence="8">
    <location>
        <begin position="125"/>
        <end position="219"/>
    </location>
</feature>
<dbReference type="RefSeq" id="WP_133768186.1">
    <property type="nucleotide sequence ID" value="NZ_SNZR01000011.1"/>
</dbReference>
<dbReference type="Pfam" id="PF02771">
    <property type="entry name" value="Acyl-CoA_dh_N"/>
    <property type="match status" value="1"/>
</dbReference>
<dbReference type="Gene3D" id="1.10.540.10">
    <property type="entry name" value="Acyl-CoA dehydrogenase/oxidase, N-terminal domain"/>
    <property type="match status" value="1"/>
</dbReference>
<dbReference type="SUPFAM" id="SSF56645">
    <property type="entry name" value="Acyl-CoA dehydrogenase NM domain-like"/>
    <property type="match status" value="1"/>
</dbReference>
<dbReference type="PANTHER" id="PTHR43292">
    <property type="entry name" value="ACYL-COA DEHYDROGENASE"/>
    <property type="match status" value="1"/>
</dbReference>
<dbReference type="GO" id="GO:0050660">
    <property type="term" value="F:flavin adenine dinucleotide binding"/>
    <property type="evidence" value="ECO:0007669"/>
    <property type="project" value="InterPro"/>
</dbReference>
<dbReference type="OrthoDB" id="9775090at2"/>
<protein>
    <submittedName>
        <fullName evidence="10">Pimeloyl-CoA dehydrogenase large subunit</fullName>
    </submittedName>
</protein>
<sequence>MDLRFTPEENAFREEIRAFFRENLPEEVRRKIVAGKHFSKQELVDWTRALNRKGWAVPHWPEEWGGTGWDPVRQYIFLSEMQSHPAPPPLPFGVNMVAPVIYTFGSDEQKKRFLPRIANLDDWWCQGFSEPGSGSDLASLKTRAVREGDHYIVNGQKTWTTLGQYADWIFCLVRTDPAAKKQEGISFLLIDMTTPGITLRPIQTIDGGREVNEVFFDDVKVPVDNLVGQENKGWDYAKFLLGNERMNIARVGMTKERLRRVRELASLERVGDVPLIETPRFREKLAAVEIELKALEMTQLRVVAGERNREKGKPDPATSVLKIKGSELQQMTTELLMDVVGPYALPYVPEEDDDAPDLPNEPPIGPDYAAPMAPGYFNYRKVSIYGGSNEIQRQIIAKAILGL</sequence>
<evidence type="ECO:0000313" key="10">
    <source>
        <dbReference type="EMBL" id="TDR93161.1"/>
    </source>
</evidence>
<dbReference type="SUPFAM" id="SSF47203">
    <property type="entry name" value="Acyl-CoA dehydrogenase C-terminal domain-like"/>
    <property type="match status" value="1"/>
</dbReference>
<dbReference type="InterPro" id="IPR009100">
    <property type="entry name" value="AcylCoA_DH/oxidase_NM_dom_sf"/>
</dbReference>
<dbReference type="Proteomes" id="UP000295122">
    <property type="component" value="Unassembled WGS sequence"/>
</dbReference>
<reference evidence="10 11" key="1">
    <citation type="submission" date="2019-03" db="EMBL/GenBank/DDBJ databases">
        <title>Genomic Encyclopedia of Type Strains, Phase IV (KMG-IV): sequencing the most valuable type-strain genomes for metagenomic binning, comparative biology and taxonomic classification.</title>
        <authorList>
            <person name="Goeker M."/>
        </authorList>
    </citation>
    <scope>NUCLEOTIDE SEQUENCE [LARGE SCALE GENOMIC DNA]</scope>
    <source>
        <strain evidence="10 11">DSM 25903</strain>
    </source>
</reference>
<evidence type="ECO:0000256" key="1">
    <source>
        <dbReference type="ARBA" id="ARBA00001974"/>
    </source>
</evidence>
<evidence type="ECO:0000259" key="8">
    <source>
        <dbReference type="Pfam" id="PF02770"/>
    </source>
</evidence>
<keyword evidence="11" id="KW-1185">Reference proteome</keyword>
<dbReference type="PANTHER" id="PTHR43292:SF3">
    <property type="entry name" value="ACYL-COA DEHYDROGENASE FADE29"/>
    <property type="match status" value="1"/>
</dbReference>
<dbReference type="InterPro" id="IPR052161">
    <property type="entry name" value="Mycobact_Acyl-CoA_DH"/>
</dbReference>
<evidence type="ECO:0000256" key="4">
    <source>
        <dbReference type="ARBA" id="ARBA00022827"/>
    </source>
</evidence>
<comment type="caution">
    <text evidence="10">The sequence shown here is derived from an EMBL/GenBank/DDBJ whole genome shotgun (WGS) entry which is preliminary data.</text>
</comment>
<accession>A0A4R7C4R9</accession>
<dbReference type="InterPro" id="IPR017617">
    <property type="entry name" value="Pimeloyl_CoA_dehydrogenase_lsu"/>
</dbReference>
<dbReference type="AlphaFoldDB" id="A0A4R7C4R9"/>
<dbReference type="InterPro" id="IPR046373">
    <property type="entry name" value="Acyl-CoA_Oxase/DH_mid-dom_sf"/>
</dbReference>
<evidence type="ECO:0000259" key="9">
    <source>
        <dbReference type="Pfam" id="PF02771"/>
    </source>
</evidence>
<dbReference type="Pfam" id="PF02770">
    <property type="entry name" value="Acyl-CoA_dh_M"/>
    <property type="match status" value="1"/>
</dbReference>
<proteinExistence type="inferred from homology"/>
<dbReference type="GO" id="GO:0005886">
    <property type="term" value="C:plasma membrane"/>
    <property type="evidence" value="ECO:0007669"/>
    <property type="project" value="TreeGrafter"/>
</dbReference>
<dbReference type="InterPro" id="IPR013786">
    <property type="entry name" value="AcylCoA_DH/ox_N"/>
</dbReference>
<feature type="domain" description="Acyl-CoA dehydrogenase/oxidase C-terminal" evidence="7">
    <location>
        <begin position="231"/>
        <end position="401"/>
    </location>
</feature>
<keyword evidence="5 6" id="KW-0560">Oxidoreductase</keyword>
<keyword evidence="3 6" id="KW-0285">Flavoprotein</keyword>
<dbReference type="Gene3D" id="1.20.140.10">
    <property type="entry name" value="Butyryl-CoA Dehydrogenase, subunit A, domain 3"/>
    <property type="match status" value="1"/>
</dbReference>
<dbReference type="InterPro" id="IPR036250">
    <property type="entry name" value="AcylCo_DH-like_C"/>
</dbReference>
<gene>
    <name evidence="10" type="ORF">EV668_0415</name>
</gene>
<feature type="domain" description="Acyl-CoA dehydrogenase/oxidase N-terminal" evidence="9">
    <location>
        <begin position="6"/>
        <end position="119"/>
    </location>
</feature>
<comment type="cofactor">
    <cofactor evidence="1 6">
        <name>FAD</name>
        <dbReference type="ChEBI" id="CHEBI:57692"/>
    </cofactor>
</comment>
<evidence type="ECO:0000313" key="11">
    <source>
        <dbReference type="Proteomes" id="UP000295122"/>
    </source>
</evidence>
<dbReference type="InterPro" id="IPR006091">
    <property type="entry name" value="Acyl-CoA_Oxase/DH_mid-dom"/>
</dbReference>